<feature type="compositionally biased region" description="Low complexity" evidence="1">
    <location>
        <begin position="57"/>
        <end position="74"/>
    </location>
</feature>
<protein>
    <submittedName>
        <fullName evidence="2">Uncharacterized protein</fullName>
    </submittedName>
</protein>
<reference evidence="2" key="1">
    <citation type="journal article" date="2020" name="Stud. Mycol.">
        <title>101 Dothideomycetes genomes: a test case for predicting lifestyles and emergence of pathogens.</title>
        <authorList>
            <person name="Haridas S."/>
            <person name="Albert R."/>
            <person name="Binder M."/>
            <person name="Bloem J."/>
            <person name="Labutti K."/>
            <person name="Salamov A."/>
            <person name="Andreopoulos B."/>
            <person name="Baker S."/>
            <person name="Barry K."/>
            <person name="Bills G."/>
            <person name="Bluhm B."/>
            <person name="Cannon C."/>
            <person name="Castanera R."/>
            <person name="Culley D."/>
            <person name="Daum C."/>
            <person name="Ezra D."/>
            <person name="Gonzalez J."/>
            <person name="Henrissat B."/>
            <person name="Kuo A."/>
            <person name="Liang C."/>
            <person name="Lipzen A."/>
            <person name="Lutzoni F."/>
            <person name="Magnuson J."/>
            <person name="Mondo S."/>
            <person name="Nolan M."/>
            <person name="Ohm R."/>
            <person name="Pangilinan J."/>
            <person name="Park H.-J."/>
            <person name="Ramirez L."/>
            <person name="Alfaro M."/>
            <person name="Sun H."/>
            <person name="Tritt A."/>
            <person name="Yoshinaga Y."/>
            <person name="Zwiers L.-H."/>
            <person name="Turgeon B."/>
            <person name="Goodwin S."/>
            <person name="Spatafora J."/>
            <person name="Crous P."/>
            <person name="Grigoriev I."/>
        </authorList>
    </citation>
    <scope>NUCLEOTIDE SEQUENCE</scope>
    <source>
        <strain evidence="2">CBS 119687</strain>
    </source>
</reference>
<evidence type="ECO:0000313" key="3">
    <source>
        <dbReference type="Proteomes" id="UP000799771"/>
    </source>
</evidence>
<name>A0A6A6AH62_9PLEO</name>
<evidence type="ECO:0000313" key="2">
    <source>
        <dbReference type="EMBL" id="KAF2130583.1"/>
    </source>
</evidence>
<dbReference type="EMBL" id="ML977504">
    <property type="protein sequence ID" value="KAF2130583.1"/>
    <property type="molecule type" value="Genomic_DNA"/>
</dbReference>
<accession>A0A6A6AH62</accession>
<dbReference type="RefSeq" id="XP_033524970.1">
    <property type="nucleotide sequence ID" value="XM_033662630.1"/>
</dbReference>
<feature type="region of interest" description="Disordered" evidence="1">
    <location>
        <begin position="55"/>
        <end position="74"/>
    </location>
</feature>
<evidence type="ECO:0000256" key="1">
    <source>
        <dbReference type="SAM" id="MobiDB-lite"/>
    </source>
</evidence>
<sequence>MVPLSLQGPHRICPERRHGITTSTLLLSCSAIVTLKRSSLRTHIALGQLIEGTFGGSLPSSTPLPRSRQSGLSS</sequence>
<gene>
    <name evidence="2" type="ORF">P153DRAFT_221298</name>
</gene>
<keyword evidence="3" id="KW-1185">Reference proteome</keyword>
<dbReference type="AlphaFoldDB" id="A0A6A6AH62"/>
<dbReference type="Proteomes" id="UP000799771">
    <property type="component" value="Unassembled WGS sequence"/>
</dbReference>
<dbReference type="GeneID" id="54403062"/>
<organism evidence="2 3">
    <name type="scientific">Dothidotthia symphoricarpi CBS 119687</name>
    <dbReference type="NCBI Taxonomy" id="1392245"/>
    <lineage>
        <taxon>Eukaryota</taxon>
        <taxon>Fungi</taxon>
        <taxon>Dikarya</taxon>
        <taxon>Ascomycota</taxon>
        <taxon>Pezizomycotina</taxon>
        <taxon>Dothideomycetes</taxon>
        <taxon>Pleosporomycetidae</taxon>
        <taxon>Pleosporales</taxon>
        <taxon>Dothidotthiaceae</taxon>
        <taxon>Dothidotthia</taxon>
    </lineage>
</organism>
<proteinExistence type="predicted"/>